<accession>A0A2N3NAJ2</accession>
<dbReference type="InParanoid" id="A0A2N3NAJ2"/>
<evidence type="ECO:0000256" key="1">
    <source>
        <dbReference type="SAM" id="MobiDB-lite"/>
    </source>
</evidence>
<evidence type="ECO:0008006" key="4">
    <source>
        <dbReference type="Google" id="ProtNLM"/>
    </source>
</evidence>
<dbReference type="OrthoDB" id="40334at2759"/>
<dbReference type="InterPro" id="IPR036249">
    <property type="entry name" value="Thioredoxin-like_sf"/>
</dbReference>
<dbReference type="Proteomes" id="UP000233524">
    <property type="component" value="Unassembled WGS sequence"/>
</dbReference>
<sequence>MFSGLATKLALKKVGLSADTFNFSSPATDPPPKESKNNRDLNPDRDADEESSPWPAWMTVKSLPLTVQPWLAPPPPPIPLAALPKIGDQAPLDRDRKVTIGGGRCVLIVFLRCVGCAFAQKTFLSLRTLANRYPNDLTCIAVSHSSAAATQKWMDLMGGAWNVQVVIDEDRSVYAAWGLGLGTVWSVLNPTTQIQAWKEKGWLGAQVATAIQRKGTAGRGMASYQTGGTGVIDVEGPVTVMGNKWQSAGAWAVNGSGVIVWGRKAATPDDLMDLDESCKALGL</sequence>
<comment type="caution">
    <text evidence="2">The sequence shown here is derived from an EMBL/GenBank/DDBJ whole genome shotgun (WGS) entry which is preliminary data.</text>
</comment>
<dbReference type="SUPFAM" id="SSF52833">
    <property type="entry name" value="Thioredoxin-like"/>
    <property type="match status" value="1"/>
</dbReference>
<dbReference type="Gene3D" id="3.40.30.10">
    <property type="entry name" value="Glutaredoxin"/>
    <property type="match status" value="1"/>
</dbReference>
<proteinExistence type="predicted"/>
<feature type="region of interest" description="Disordered" evidence="1">
    <location>
        <begin position="21"/>
        <end position="53"/>
    </location>
</feature>
<dbReference type="InterPro" id="IPR032801">
    <property type="entry name" value="PXL2A/B/C"/>
</dbReference>
<gene>
    <name evidence="2" type="ORF">jhhlp_004066</name>
</gene>
<dbReference type="VEuPathDB" id="FungiDB:jhhlp_004066"/>
<protein>
    <recommendedName>
        <fullName evidence="4">Alkyl hydroperoxide reductase subunit C/ Thiol specific antioxidant domain-containing protein</fullName>
    </recommendedName>
</protein>
<evidence type="ECO:0000313" key="2">
    <source>
        <dbReference type="EMBL" id="PKS09450.1"/>
    </source>
</evidence>
<keyword evidence="3" id="KW-1185">Reference proteome</keyword>
<dbReference type="Pfam" id="PF13911">
    <property type="entry name" value="AhpC-TSA_2"/>
    <property type="match status" value="1"/>
</dbReference>
<dbReference type="PANTHER" id="PTHR42336:SF1">
    <property type="entry name" value="ALKYL HYDROPEROXIDE REDUCTASE SUBUNIT C_ THIOL SPECIFIC ANTIOXIDANT DOMAIN-CONTAINING PROTEIN"/>
    <property type="match status" value="1"/>
</dbReference>
<organism evidence="2 3">
    <name type="scientific">Lomentospora prolificans</name>
    <dbReference type="NCBI Taxonomy" id="41688"/>
    <lineage>
        <taxon>Eukaryota</taxon>
        <taxon>Fungi</taxon>
        <taxon>Dikarya</taxon>
        <taxon>Ascomycota</taxon>
        <taxon>Pezizomycotina</taxon>
        <taxon>Sordariomycetes</taxon>
        <taxon>Hypocreomycetidae</taxon>
        <taxon>Microascales</taxon>
        <taxon>Microascaceae</taxon>
        <taxon>Lomentospora</taxon>
    </lineage>
</organism>
<name>A0A2N3NAJ2_9PEZI</name>
<reference evidence="2 3" key="1">
    <citation type="journal article" date="2017" name="G3 (Bethesda)">
        <title>First Draft Genome Sequence of the Pathogenic Fungus Lomentospora prolificans (Formerly Scedosporium prolificans).</title>
        <authorList>
            <person name="Luo R."/>
            <person name="Zimin A."/>
            <person name="Workman R."/>
            <person name="Fan Y."/>
            <person name="Pertea G."/>
            <person name="Grossman N."/>
            <person name="Wear M.P."/>
            <person name="Jia B."/>
            <person name="Miller H."/>
            <person name="Casadevall A."/>
            <person name="Timp W."/>
            <person name="Zhang S.X."/>
            <person name="Salzberg S.L."/>
        </authorList>
    </citation>
    <scope>NUCLEOTIDE SEQUENCE [LARGE SCALE GENOMIC DNA]</scope>
    <source>
        <strain evidence="2 3">JHH-5317</strain>
    </source>
</reference>
<dbReference type="EMBL" id="NLAX01000010">
    <property type="protein sequence ID" value="PKS09450.1"/>
    <property type="molecule type" value="Genomic_DNA"/>
</dbReference>
<evidence type="ECO:0000313" key="3">
    <source>
        <dbReference type="Proteomes" id="UP000233524"/>
    </source>
</evidence>
<dbReference type="PANTHER" id="PTHR42336">
    <property type="entry name" value="THIOREDOXIN DOMAIN-CONTAINING PROTEIN-RELATED"/>
    <property type="match status" value="1"/>
</dbReference>
<feature type="compositionally biased region" description="Basic and acidic residues" evidence="1">
    <location>
        <begin position="31"/>
        <end position="45"/>
    </location>
</feature>
<dbReference type="AlphaFoldDB" id="A0A2N3NAJ2"/>